<dbReference type="PIRSF" id="PIRSF000350">
    <property type="entry name" value="Mercury_reductase_MerA"/>
    <property type="match status" value="1"/>
</dbReference>
<proteinExistence type="inferred from homology"/>
<dbReference type="InterPro" id="IPR006258">
    <property type="entry name" value="Lipoamide_DH"/>
</dbReference>
<evidence type="ECO:0000256" key="1">
    <source>
        <dbReference type="ARBA" id="ARBA00004496"/>
    </source>
</evidence>
<evidence type="ECO:0000256" key="4">
    <source>
        <dbReference type="ARBA" id="ARBA00016961"/>
    </source>
</evidence>
<dbReference type="GO" id="GO:0005737">
    <property type="term" value="C:cytoplasm"/>
    <property type="evidence" value="ECO:0007669"/>
    <property type="project" value="UniProtKB-SubCell"/>
</dbReference>
<keyword evidence="9 14" id="KW-0520">NAD</keyword>
<dbReference type="InterPro" id="IPR016156">
    <property type="entry name" value="FAD/NAD-linked_Rdtase_dimer_sf"/>
</dbReference>
<evidence type="ECO:0000256" key="5">
    <source>
        <dbReference type="ARBA" id="ARBA00022490"/>
    </source>
</evidence>
<keyword evidence="7 14" id="KW-0274">FAD</keyword>
<dbReference type="PRINTS" id="PR00411">
    <property type="entry name" value="PNDRDTASEI"/>
</dbReference>
<keyword evidence="10" id="KW-1015">Disulfide bond</keyword>
<dbReference type="GO" id="GO:0050660">
    <property type="term" value="F:flavin adenine dinucleotide binding"/>
    <property type="evidence" value="ECO:0007669"/>
    <property type="project" value="InterPro"/>
</dbReference>
<evidence type="ECO:0000259" key="18">
    <source>
        <dbReference type="Pfam" id="PF07992"/>
    </source>
</evidence>
<dbReference type="GO" id="GO:0006103">
    <property type="term" value="P:2-oxoglutarate metabolic process"/>
    <property type="evidence" value="ECO:0007669"/>
    <property type="project" value="TreeGrafter"/>
</dbReference>
<feature type="disulfide bond" description="Redox-active" evidence="15">
    <location>
        <begin position="39"/>
        <end position="44"/>
    </location>
</feature>
<dbReference type="Pfam" id="PF02852">
    <property type="entry name" value="Pyr_redox_dim"/>
    <property type="match status" value="1"/>
</dbReference>
<dbReference type="InterPro" id="IPR023753">
    <property type="entry name" value="FAD/NAD-binding_dom"/>
</dbReference>
<feature type="binding site" evidence="14">
    <location>
        <begin position="308"/>
        <end position="311"/>
    </location>
    <ligand>
        <name>FAD</name>
        <dbReference type="ChEBI" id="CHEBI:57692"/>
    </ligand>
</feature>
<organism evidence="19 20">
    <name type="scientific">Candidatus Xianfuyuplasma coldseepsis</name>
    <dbReference type="NCBI Taxonomy" id="2782163"/>
    <lineage>
        <taxon>Bacteria</taxon>
        <taxon>Bacillati</taxon>
        <taxon>Mycoplasmatota</taxon>
        <taxon>Mollicutes</taxon>
        <taxon>Candidatus Izemoplasmatales</taxon>
        <taxon>Candidatus Izemoplasmataceae</taxon>
        <taxon>Candidatus Xianfuyuplasma</taxon>
    </lineage>
</organism>
<dbReference type="AlphaFoldDB" id="A0A7L7KVC5"/>
<feature type="domain" description="Pyridine nucleotide-disulphide oxidoreductase dimerisation" evidence="17">
    <location>
        <begin position="336"/>
        <end position="440"/>
    </location>
</feature>
<dbReference type="SUPFAM" id="SSF51905">
    <property type="entry name" value="FAD/NAD(P)-binding domain"/>
    <property type="match status" value="1"/>
</dbReference>
<gene>
    <name evidence="19" type="primary">lpdA</name>
    <name evidence="19" type="ORF">G4Z02_09295</name>
</gene>
<comment type="miscellaneous">
    <text evidence="16">The active site is a redox-active disulfide bond.</text>
</comment>
<dbReference type="RefSeq" id="WP_258877748.1">
    <property type="nucleotide sequence ID" value="NZ_CP048914.1"/>
</dbReference>
<sequence length="447" mass="49424">MRDVVIIGAGPGGFDTAIFAKEHGLDVVLVEENIVGGTCLNWGCIPTKALYHNAKQIAQVKEADTFGIHIQSMNIDYDVIKERKESIVSHQVNNIETSLKRLGVELIQGTATIKDANTVVVNGTELATKHIIIATGSSVRKFPFKGDTLMIIHDSKDLLDLHEFPKRLLVVGAGVIGCEMASIFQHFDAEVTLVEYQKEILPPLDQDIQKRARNLFKRKGLTIHTSATLDEIRQVDDEYVAFVKTKKGIVEIPTDYVLLATGRQPNFGGINLEQLGIDYQASGIVVNDNKQTSIDNIYAIGDVNGELMLAHKATYDGYKAISHMLNQPMDINFDLVPSVVFSFPEIASIGKTEEDLQGTTYHKSKYMYKTNAKAQCMNETDGFIKMLANEENVLVGCHIIGAHAADLIHEVGSLMYTKISIDSYRNIIHAHPTLSEIIGECIKGFEH</sequence>
<keyword evidence="8 16" id="KW-0560">Oxidoreductase</keyword>
<keyword evidence="5" id="KW-0963">Cytoplasm</keyword>
<feature type="binding site" evidence="14">
    <location>
        <position position="195"/>
    </location>
    <ligand>
        <name>NAD(+)</name>
        <dbReference type="ChEBI" id="CHEBI:57540"/>
    </ligand>
</feature>
<dbReference type="FunFam" id="3.30.390.30:FF:000001">
    <property type="entry name" value="Dihydrolipoyl dehydrogenase"/>
    <property type="match status" value="1"/>
</dbReference>
<comment type="similarity">
    <text evidence="2 16">Belongs to the class-I pyridine nucleotide-disulfide oxidoreductase family.</text>
</comment>
<evidence type="ECO:0000256" key="16">
    <source>
        <dbReference type="RuleBase" id="RU003692"/>
    </source>
</evidence>
<dbReference type="PRINTS" id="PR00368">
    <property type="entry name" value="FADPNR"/>
</dbReference>
<dbReference type="Gene3D" id="3.50.50.60">
    <property type="entry name" value="FAD/NAD(P)-binding domain"/>
    <property type="match status" value="2"/>
</dbReference>
<evidence type="ECO:0000256" key="3">
    <source>
        <dbReference type="ARBA" id="ARBA00012608"/>
    </source>
</evidence>
<evidence type="ECO:0000256" key="10">
    <source>
        <dbReference type="ARBA" id="ARBA00023157"/>
    </source>
</evidence>
<name>A0A7L7KVC5_9MOLU</name>
<keyword evidence="20" id="KW-1185">Reference proteome</keyword>
<evidence type="ECO:0000256" key="15">
    <source>
        <dbReference type="PIRSR" id="PIRSR000350-4"/>
    </source>
</evidence>
<dbReference type="Gene3D" id="3.30.390.30">
    <property type="match status" value="1"/>
</dbReference>
<protein>
    <recommendedName>
        <fullName evidence="4 16">Dihydrolipoyl dehydrogenase</fullName>
        <ecNumber evidence="3 16">1.8.1.4</ecNumber>
    </recommendedName>
</protein>
<dbReference type="Proteomes" id="UP000514720">
    <property type="component" value="Chromosome"/>
</dbReference>
<evidence type="ECO:0000313" key="20">
    <source>
        <dbReference type="Proteomes" id="UP000514720"/>
    </source>
</evidence>
<dbReference type="SUPFAM" id="SSF55424">
    <property type="entry name" value="FAD/NAD-linked reductases, dimerisation (C-terminal) domain"/>
    <property type="match status" value="1"/>
</dbReference>
<evidence type="ECO:0000256" key="12">
    <source>
        <dbReference type="ARBA" id="ARBA00049187"/>
    </source>
</evidence>
<dbReference type="InterPro" id="IPR050151">
    <property type="entry name" value="Class-I_Pyr_Nuc-Dis_Oxidored"/>
</dbReference>
<keyword evidence="11 16" id="KW-0676">Redox-active center</keyword>
<feature type="binding site" evidence="14">
    <location>
        <begin position="135"/>
        <end position="137"/>
    </location>
    <ligand>
        <name>FAD</name>
        <dbReference type="ChEBI" id="CHEBI:57692"/>
    </ligand>
</feature>
<evidence type="ECO:0000256" key="6">
    <source>
        <dbReference type="ARBA" id="ARBA00022630"/>
    </source>
</evidence>
<dbReference type="KEGG" id="xcl:G4Z02_09295"/>
<evidence type="ECO:0000256" key="14">
    <source>
        <dbReference type="PIRSR" id="PIRSR000350-3"/>
    </source>
</evidence>
<dbReference type="EC" id="1.8.1.4" evidence="3 16"/>
<dbReference type="InterPro" id="IPR004099">
    <property type="entry name" value="Pyr_nucl-diS_OxRdtase_dimer"/>
</dbReference>
<keyword evidence="6 16" id="KW-0285">Flavoprotein</keyword>
<evidence type="ECO:0000256" key="13">
    <source>
        <dbReference type="PIRSR" id="PIRSR000350-2"/>
    </source>
</evidence>
<dbReference type="InterPro" id="IPR036188">
    <property type="entry name" value="FAD/NAD-bd_sf"/>
</dbReference>
<comment type="catalytic activity">
    <reaction evidence="12 16">
        <text>N(6)-[(R)-dihydrolipoyl]-L-lysyl-[protein] + NAD(+) = N(6)-[(R)-lipoyl]-L-lysyl-[protein] + NADH + H(+)</text>
        <dbReference type="Rhea" id="RHEA:15045"/>
        <dbReference type="Rhea" id="RHEA-COMP:10474"/>
        <dbReference type="Rhea" id="RHEA-COMP:10475"/>
        <dbReference type="ChEBI" id="CHEBI:15378"/>
        <dbReference type="ChEBI" id="CHEBI:57540"/>
        <dbReference type="ChEBI" id="CHEBI:57945"/>
        <dbReference type="ChEBI" id="CHEBI:83099"/>
        <dbReference type="ChEBI" id="CHEBI:83100"/>
        <dbReference type="EC" id="1.8.1.4"/>
    </reaction>
</comment>
<evidence type="ECO:0000256" key="8">
    <source>
        <dbReference type="ARBA" id="ARBA00023002"/>
    </source>
</evidence>
<evidence type="ECO:0000256" key="7">
    <source>
        <dbReference type="ARBA" id="ARBA00022827"/>
    </source>
</evidence>
<feature type="domain" description="FAD/NAD(P)-binding" evidence="18">
    <location>
        <begin position="3"/>
        <end position="317"/>
    </location>
</feature>
<comment type="cofactor">
    <cofactor evidence="14 16">
        <name>FAD</name>
        <dbReference type="ChEBI" id="CHEBI:57692"/>
    </cofactor>
    <text evidence="14 16">Binds 1 FAD per subunit.</text>
</comment>
<feature type="binding site" evidence="14">
    <location>
        <begin position="172"/>
        <end position="179"/>
    </location>
    <ligand>
        <name>NAD(+)</name>
        <dbReference type="ChEBI" id="CHEBI:57540"/>
    </ligand>
</feature>
<evidence type="ECO:0000256" key="11">
    <source>
        <dbReference type="ARBA" id="ARBA00023284"/>
    </source>
</evidence>
<dbReference type="InterPro" id="IPR012999">
    <property type="entry name" value="Pyr_OxRdtase_I_AS"/>
</dbReference>
<feature type="active site" description="Proton acceptor" evidence="13">
    <location>
        <position position="431"/>
    </location>
</feature>
<evidence type="ECO:0000259" key="17">
    <source>
        <dbReference type="Pfam" id="PF02852"/>
    </source>
</evidence>
<dbReference type="GO" id="GO:0004148">
    <property type="term" value="F:dihydrolipoyl dehydrogenase (NADH) activity"/>
    <property type="evidence" value="ECO:0007669"/>
    <property type="project" value="UniProtKB-EC"/>
</dbReference>
<comment type="subcellular location">
    <subcellularLocation>
        <location evidence="1">Cytoplasm</location>
    </subcellularLocation>
</comment>
<dbReference type="PANTHER" id="PTHR22912:SF217">
    <property type="entry name" value="DIHYDROLIPOYL DEHYDROGENASE"/>
    <property type="match status" value="1"/>
</dbReference>
<evidence type="ECO:0000256" key="2">
    <source>
        <dbReference type="ARBA" id="ARBA00007532"/>
    </source>
</evidence>
<dbReference type="Pfam" id="PF07992">
    <property type="entry name" value="Pyr_redox_2"/>
    <property type="match status" value="1"/>
</dbReference>
<evidence type="ECO:0000313" key="19">
    <source>
        <dbReference type="EMBL" id="QMS85934.1"/>
    </source>
</evidence>
<reference evidence="19 20" key="1">
    <citation type="submission" date="2020-02" db="EMBL/GenBank/DDBJ databases">
        <authorList>
            <person name="Zheng R.K."/>
            <person name="Sun C.M."/>
        </authorList>
    </citation>
    <scope>NUCLEOTIDE SEQUENCE [LARGE SCALE GENOMIC DNA]</scope>
    <source>
        <strain evidence="20">zrk13</strain>
    </source>
</reference>
<evidence type="ECO:0000256" key="9">
    <source>
        <dbReference type="ARBA" id="ARBA00023027"/>
    </source>
</evidence>
<accession>A0A7L7KVC5</accession>
<keyword evidence="14" id="KW-0547">Nucleotide-binding</keyword>
<dbReference type="PROSITE" id="PS00076">
    <property type="entry name" value="PYRIDINE_REDOX_1"/>
    <property type="match status" value="1"/>
</dbReference>
<dbReference type="PANTHER" id="PTHR22912">
    <property type="entry name" value="DISULFIDE OXIDOREDUCTASE"/>
    <property type="match status" value="1"/>
</dbReference>
<dbReference type="EMBL" id="CP048914">
    <property type="protein sequence ID" value="QMS85934.1"/>
    <property type="molecule type" value="Genomic_DNA"/>
</dbReference>
<feature type="binding site" evidence="14">
    <location>
        <position position="302"/>
    </location>
    <ligand>
        <name>FAD</name>
        <dbReference type="ChEBI" id="CHEBI:57692"/>
    </ligand>
</feature>
<feature type="binding site" evidence="14">
    <location>
        <position position="262"/>
    </location>
    <ligand>
        <name>NAD(+)</name>
        <dbReference type="ChEBI" id="CHEBI:57540"/>
    </ligand>
</feature>
<dbReference type="InterPro" id="IPR001100">
    <property type="entry name" value="Pyr_nuc-diS_OxRdtase"/>
</dbReference>
<dbReference type="NCBIfam" id="TIGR01350">
    <property type="entry name" value="lipoamide_DH"/>
    <property type="match status" value="1"/>
</dbReference>
<feature type="binding site" evidence="14">
    <location>
        <position position="48"/>
    </location>
    <ligand>
        <name>FAD</name>
        <dbReference type="ChEBI" id="CHEBI:57692"/>
    </ligand>
</feature>